<evidence type="ECO:0000256" key="1">
    <source>
        <dbReference type="SAM" id="Phobius"/>
    </source>
</evidence>
<keyword evidence="1" id="KW-1133">Transmembrane helix</keyword>
<sequence length="72" mass="7954">MGNEENQSVFKEVTKMVKGAVGRFAGWLMPNPNDHWAIQVLKSIAKIPVVLLLVLCSPVLIVILLIIFLIAL</sequence>
<organism evidence="2 3">
    <name type="scientific">Albibacterium profundi</name>
    <dbReference type="NCBI Taxonomy" id="3134906"/>
    <lineage>
        <taxon>Bacteria</taxon>
        <taxon>Pseudomonadati</taxon>
        <taxon>Bacteroidota</taxon>
        <taxon>Sphingobacteriia</taxon>
        <taxon>Sphingobacteriales</taxon>
        <taxon>Sphingobacteriaceae</taxon>
        <taxon>Albibacterium</taxon>
    </lineage>
</organism>
<keyword evidence="1" id="KW-0472">Membrane</keyword>
<gene>
    <name evidence="2" type="ORF">WKR92_00755</name>
</gene>
<feature type="transmembrane region" description="Helical" evidence="1">
    <location>
        <begin position="49"/>
        <end position="71"/>
    </location>
</feature>
<dbReference type="EMBL" id="JBBVGT010000001">
    <property type="protein sequence ID" value="MFB5944351.1"/>
    <property type="molecule type" value="Genomic_DNA"/>
</dbReference>
<proteinExistence type="predicted"/>
<evidence type="ECO:0000313" key="3">
    <source>
        <dbReference type="Proteomes" id="UP001580928"/>
    </source>
</evidence>
<reference evidence="2 3" key="1">
    <citation type="submission" date="2024-04" db="EMBL/GenBank/DDBJ databases">
        <title>Albibacterium profundi sp. nov., isolated from sediment of the Challenger Deep of Mariana Trench.</title>
        <authorList>
            <person name="Wang Y."/>
        </authorList>
    </citation>
    <scope>NUCLEOTIDE SEQUENCE [LARGE SCALE GENOMIC DNA]</scope>
    <source>
        <strain evidence="2 3">RHL897</strain>
    </source>
</reference>
<dbReference type="Proteomes" id="UP001580928">
    <property type="component" value="Unassembled WGS sequence"/>
</dbReference>
<comment type="caution">
    <text evidence="2">The sequence shown here is derived from an EMBL/GenBank/DDBJ whole genome shotgun (WGS) entry which is preliminary data.</text>
</comment>
<keyword evidence="1" id="KW-0812">Transmembrane</keyword>
<dbReference type="RefSeq" id="WP_375555932.1">
    <property type="nucleotide sequence ID" value="NZ_JBBVGT010000001.1"/>
</dbReference>
<keyword evidence="3" id="KW-1185">Reference proteome</keyword>
<name>A0ABV5C9Z0_9SPHI</name>
<protein>
    <submittedName>
        <fullName evidence="2">Uncharacterized protein</fullName>
    </submittedName>
</protein>
<evidence type="ECO:0000313" key="2">
    <source>
        <dbReference type="EMBL" id="MFB5944351.1"/>
    </source>
</evidence>
<accession>A0ABV5C9Z0</accession>